<feature type="transmembrane region" description="Helical" evidence="2">
    <location>
        <begin position="116"/>
        <end position="136"/>
    </location>
</feature>
<evidence type="ECO:0000256" key="1">
    <source>
        <dbReference type="SAM" id="MobiDB-lite"/>
    </source>
</evidence>
<feature type="region of interest" description="Disordered" evidence="1">
    <location>
        <begin position="1"/>
        <end position="30"/>
    </location>
</feature>
<dbReference type="RefSeq" id="WP_103426244.1">
    <property type="nucleotide sequence ID" value="NZ_CP026309.1"/>
</dbReference>
<name>A0A2I8VKY9_9EURY</name>
<keyword evidence="2" id="KW-0812">Transmembrane</keyword>
<keyword evidence="4" id="KW-1185">Reference proteome</keyword>
<sequence length="208" mass="22548">MTDVEHHGSTRGSTEPRTRTTTALGHGHGLGTRGRRGLAIAFLLAVAAVARFLPLYWSPHPATTDGFQYAWFATEALRTGAYPIPEFRVDSFVYTGLIASVSAVVGVDPLRVTQPLSSLIGVGGVFTGIAVAHRVASEFDWPRRRVSAAVVATGAFLALDGIYLRRTMVADEEVMAYVLIPLLLLALHLWLADGRRTRRWGWCSASSS</sequence>
<accession>A0A2I8VKY9</accession>
<evidence type="ECO:0008006" key="5">
    <source>
        <dbReference type="Google" id="ProtNLM"/>
    </source>
</evidence>
<dbReference type="KEGG" id="srub:C2R22_13665"/>
<organism evidence="3 4">
    <name type="scientific">Salinigranum rubrum</name>
    <dbReference type="NCBI Taxonomy" id="755307"/>
    <lineage>
        <taxon>Archaea</taxon>
        <taxon>Methanobacteriati</taxon>
        <taxon>Methanobacteriota</taxon>
        <taxon>Stenosarchaea group</taxon>
        <taxon>Halobacteria</taxon>
        <taxon>Halobacteriales</taxon>
        <taxon>Haloferacaceae</taxon>
        <taxon>Salinigranum</taxon>
    </lineage>
</organism>
<dbReference type="AlphaFoldDB" id="A0A2I8VKY9"/>
<proteinExistence type="predicted"/>
<dbReference type="OrthoDB" id="205566at2157"/>
<reference evidence="3 4" key="1">
    <citation type="submission" date="2018-01" db="EMBL/GenBank/DDBJ databases">
        <title>Complete genome sequence of Salinigranum rubrum GX10T, an extremely halophilic archaeon isolated from a marine solar saltern.</title>
        <authorList>
            <person name="Han S."/>
        </authorList>
    </citation>
    <scope>NUCLEOTIDE SEQUENCE [LARGE SCALE GENOMIC DNA]</scope>
    <source>
        <strain evidence="3 4">GX10</strain>
    </source>
</reference>
<dbReference type="GeneID" id="35593158"/>
<gene>
    <name evidence="3" type="ORF">C2R22_13665</name>
</gene>
<keyword evidence="2" id="KW-1133">Transmembrane helix</keyword>
<evidence type="ECO:0000313" key="4">
    <source>
        <dbReference type="Proteomes" id="UP000236584"/>
    </source>
</evidence>
<feature type="transmembrane region" description="Helical" evidence="2">
    <location>
        <begin position="148"/>
        <end position="168"/>
    </location>
</feature>
<keyword evidence="2" id="KW-0472">Membrane</keyword>
<feature type="transmembrane region" description="Helical" evidence="2">
    <location>
        <begin position="38"/>
        <end position="57"/>
    </location>
</feature>
<dbReference type="EMBL" id="CP026309">
    <property type="protein sequence ID" value="AUV82555.1"/>
    <property type="molecule type" value="Genomic_DNA"/>
</dbReference>
<evidence type="ECO:0000256" key="2">
    <source>
        <dbReference type="SAM" id="Phobius"/>
    </source>
</evidence>
<feature type="transmembrane region" description="Helical" evidence="2">
    <location>
        <begin position="174"/>
        <end position="192"/>
    </location>
</feature>
<protein>
    <recommendedName>
        <fullName evidence="5">Glycosyltransferase RgtA/B/C/D-like domain-containing protein</fullName>
    </recommendedName>
</protein>
<dbReference type="Proteomes" id="UP000236584">
    <property type="component" value="Chromosome"/>
</dbReference>
<evidence type="ECO:0000313" key="3">
    <source>
        <dbReference type="EMBL" id="AUV82555.1"/>
    </source>
</evidence>
<feature type="compositionally biased region" description="Basic and acidic residues" evidence="1">
    <location>
        <begin position="1"/>
        <end position="18"/>
    </location>
</feature>